<accession>A0A2W2C371</accession>
<keyword evidence="2" id="KW-1185">Reference proteome</keyword>
<evidence type="ECO:0008006" key="3">
    <source>
        <dbReference type="Google" id="ProtNLM"/>
    </source>
</evidence>
<gene>
    <name evidence="1" type="ORF">DN068_02965</name>
</gene>
<organism evidence="1 2">
    <name type="scientific">Taibaiella soli</name>
    <dbReference type="NCBI Taxonomy" id="1649169"/>
    <lineage>
        <taxon>Bacteria</taxon>
        <taxon>Pseudomonadati</taxon>
        <taxon>Bacteroidota</taxon>
        <taxon>Chitinophagia</taxon>
        <taxon>Chitinophagales</taxon>
        <taxon>Chitinophagaceae</taxon>
        <taxon>Taibaiella</taxon>
    </lineage>
</organism>
<reference evidence="1 2" key="1">
    <citation type="submission" date="2018-06" db="EMBL/GenBank/DDBJ databases">
        <title>Mucibacter soli gen. nov., sp. nov., a new member of the family Chitinophagaceae producing mucin.</title>
        <authorList>
            <person name="Kim M.-K."/>
            <person name="Park S."/>
            <person name="Kim T.-S."/>
            <person name="Joung Y."/>
            <person name="Han J.-H."/>
            <person name="Kim S.B."/>
        </authorList>
    </citation>
    <scope>NUCLEOTIDE SEQUENCE [LARGE SCALE GENOMIC DNA]</scope>
    <source>
        <strain evidence="1 2">R1-15</strain>
    </source>
</reference>
<sequence>MVFSRLCKWMVNATPIFAVQNQNKPSTMKKNLFTIAGLALLATGFASCKKDNSEGTKTPTYTIPATYNFSNVDFSDQTTRFSMSAEIEALMKTGTTSGTVVSAQKLKDMLANVNSPFTAAANNAATVNLKSWFPAQAETDMEAYMDSLEVASNSTQAAANGVAGVGASAADATKKYLLSANGINYAQFYSKTLMGVITYQIVNNAFSDATMGSGVDNNTVVAGKGTAMEHNWDLAFGLWMVPVDFPTNKTGVKYWGSYSSQVDSGIHCNNALMTAYLTGRAAISNKDMATRDAQITIICETYEKMQAASAIHELNAVKLILASDLTKAVSTISESMAFVASMRYNPKKKISDAQITRVLGYYGTNLYNISTADINNIINTLSSIYGFDSVKNII</sequence>
<evidence type="ECO:0000313" key="1">
    <source>
        <dbReference type="EMBL" id="PZF74553.1"/>
    </source>
</evidence>
<dbReference type="Proteomes" id="UP000248745">
    <property type="component" value="Unassembled WGS sequence"/>
</dbReference>
<dbReference type="InterPro" id="IPR032331">
    <property type="entry name" value="DUF4856"/>
</dbReference>
<name>A0A2W2C371_9BACT</name>
<comment type="caution">
    <text evidence="1">The sequence shown here is derived from an EMBL/GenBank/DDBJ whole genome shotgun (WGS) entry which is preliminary data.</text>
</comment>
<dbReference type="OrthoDB" id="5498726at2"/>
<dbReference type="AlphaFoldDB" id="A0A2W2C371"/>
<evidence type="ECO:0000313" key="2">
    <source>
        <dbReference type="Proteomes" id="UP000248745"/>
    </source>
</evidence>
<protein>
    <recommendedName>
        <fullName evidence="3">DUF4856 domain-containing protein</fullName>
    </recommendedName>
</protein>
<proteinExistence type="predicted"/>
<dbReference type="Pfam" id="PF16148">
    <property type="entry name" value="DUF4856"/>
    <property type="match status" value="1"/>
</dbReference>
<dbReference type="EMBL" id="QKTW01000003">
    <property type="protein sequence ID" value="PZF74553.1"/>
    <property type="molecule type" value="Genomic_DNA"/>
</dbReference>